<dbReference type="PROSITE" id="PS50088">
    <property type="entry name" value="ANK_REPEAT"/>
    <property type="match status" value="4"/>
</dbReference>
<dbReference type="PANTHER" id="PTHR24363">
    <property type="entry name" value="SERINE/THREONINE PROTEIN KINASE"/>
    <property type="match status" value="1"/>
</dbReference>
<sequence>MELLHQREDIIAHQYRILDTLGQGGSGTTYLAQDLKSTQQVALKALSLHRMTDWKMMELFEREAKILSQLNHPGIPEYLGYFQIETLEDRYFYIAQQLAEGKTLAELVESGWRTSEDQVRRIAIQILEILVYLHSLKPPVVHRDIKPQNIIRRDDGQVFLVDFGAVQHTYYTTFMRGSTVVGTYGYMAPEQFRGQAVPATDLYALGATLLFLLTHRSPADLQSDELKINFRPRVQISEEFADWLEKMLEPDTEDRFSSAQNALEVLQGKRKLTVKSNVSVQWKKRVGVAITAVSAVSAVTTISLLNSHKWEILSSIGFTDLAGKNILYIASEQGNKQVVKQQLAKGANVNSQNFYSATPLHVAAEQGNKDIVELLITKGAAVNTKNNDGNTPLHLADDPDLVELLITKGAAVNAKNNDGNTPLHLADDPDLVKLLIAKGADVNVMNSSSRTPVQEREERERQREVERNSRSVGGK</sequence>
<name>K9X493_9NOST</name>
<comment type="catalytic activity">
    <reaction evidence="7">
        <text>L-threonyl-[protein] + ATP = O-phospho-L-threonyl-[protein] + ADP + H(+)</text>
        <dbReference type="Rhea" id="RHEA:46608"/>
        <dbReference type="Rhea" id="RHEA-COMP:11060"/>
        <dbReference type="Rhea" id="RHEA-COMP:11605"/>
        <dbReference type="ChEBI" id="CHEBI:15378"/>
        <dbReference type="ChEBI" id="CHEBI:30013"/>
        <dbReference type="ChEBI" id="CHEBI:30616"/>
        <dbReference type="ChEBI" id="CHEBI:61977"/>
        <dbReference type="ChEBI" id="CHEBI:456216"/>
        <dbReference type="EC" id="2.7.11.1"/>
    </reaction>
</comment>
<evidence type="ECO:0000256" key="1">
    <source>
        <dbReference type="ARBA" id="ARBA00012513"/>
    </source>
</evidence>
<feature type="region of interest" description="Disordered" evidence="11">
    <location>
        <begin position="445"/>
        <end position="475"/>
    </location>
</feature>
<comment type="catalytic activity">
    <reaction evidence="8">
        <text>L-seryl-[protein] + ATP = O-phospho-L-seryl-[protein] + ADP + H(+)</text>
        <dbReference type="Rhea" id="RHEA:17989"/>
        <dbReference type="Rhea" id="RHEA-COMP:9863"/>
        <dbReference type="Rhea" id="RHEA-COMP:11604"/>
        <dbReference type="ChEBI" id="CHEBI:15378"/>
        <dbReference type="ChEBI" id="CHEBI:29999"/>
        <dbReference type="ChEBI" id="CHEBI:30616"/>
        <dbReference type="ChEBI" id="CHEBI:83421"/>
        <dbReference type="ChEBI" id="CHEBI:456216"/>
        <dbReference type="EC" id="2.7.11.1"/>
    </reaction>
</comment>
<dbReference type="PROSITE" id="PS50297">
    <property type="entry name" value="ANK_REP_REGION"/>
    <property type="match status" value="2"/>
</dbReference>
<dbReference type="AlphaFoldDB" id="K9X493"/>
<dbReference type="EMBL" id="CP003642">
    <property type="protein sequence ID" value="AFZ26487.1"/>
    <property type="molecule type" value="Genomic_DNA"/>
</dbReference>
<feature type="repeat" description="ANK" evidence="9">
    <location>
        <begin position="418"/>
        <end position="447"/>
    </location>
</feature>
<evidence type="ECO:0000256" key="5">
    <source>
        <dbReference type="ARBA" id="ARBA00022777"/>
    </source>
</evidence>
<feature type="domain" description="Protein kinase" evidence="12">
    <location>
        <begin position="15"/>
        <end position="266"/>
    </location>
</feature>
<dbReference type="Proteomes" id="UP000010475">
    <property type="component" value="Chromosome"/>
</dbReference>
<proteinExistence type="predicted"/>
<dbReference type="SMART" id="SM00248">
    <property type="entry name" value="ANK"/>
    <property type="match status" value="4"/>
</dbReference>
<dbReference type="OrthoDB" id="5518868at2"/>
<dbReference type="SUPFAM" id="SSF48403">
    <property type="entry name" value="Ankyrin repeat"/>
    <property type="match status" value="1"/>
</dbReference>
<dbReference type="SUPFAM" id="SSF56112">
    <property type="entry name" value="Protein kinase-like (PK-like)"/>
    <property type="match status" value="1"/>
</dbReference>
<evidence type="ECO:0000256" key="10">
    <source>
        <dbReference type="PROSITE-ProRule" id="PRU10141"/>
    </source>
</evidence>
<dbReference type="PANTHER" id="PTHR24363:SF0">
    <property type="entry name" value="SERINE_THREONINE KINASE LIKE DOMAIN CONTAINING 1"/>
    <property type="match status" value="1"/>
</dbReference>
<evidence type="ECO:0000313" key="13">
    <source>
        <dbReference type="EMBL" id="AFZ26487.1"/>
    </source>
</evidence>
<dbReference type="InterPro" id="IPR011009">
    <property type="entry name" value="Kinase-like_dom_sf"/>
</dbReference>
<evidence type="ECO:0000256" key="3">
    <source>
        <dbReference type="ARBA" id="ARBA00022679"/>
    </source>
</evidence>
<dbReference type="PROSITE" id="PS50011">
    <property type="entry name" value="PROTEIN_KINASE_DOM"/>
    <property type="match status" value="1"/>
</dbReference>
<organism evidence="13 14">
    <name type="scientific">Cylindrospermum stagnale PCC 7417</name>
    <dbReference type="NCBI Taxonomy" id="56107"/>
    <lineage>
        <taxon>Bacteria</taxon>
        <taxon>Bacillati</taxon>
        <taxon>Cyanobacteriota</taxon>
        <taxon>Cyanophyceae</taxon>
        <taxon>Nostocales</taxon>
        <taxon>Nostocaceae</taxon>
        <taxon>Cylindrospermum</taxon>
    </lineage>
</organism>
<feature type="binding site" evidence="10">
    <location>
        <position position="44"/>
    </location>
    <ligand>
        <name>ATP</name>
        <dbReference type="ChEBI" id="CHEBI:30616"/>
    </ligand>
</feature>
<dbReference type="InterPro" id="IPR036770">
    <property type="entry name" value="Ankyrin_rpt-contain_sf"/>
</dbReference>
<dbReference type="Pfam" id="PF12796">
    <property type="entry name" value="Ank_2"/>
    <property type="match status" value="1"/>
</dbReference>
<dbReference type="Gene3D" id="3.30.200.20">
    <property type="entry name" value="Phosphorylase Kinase, domain 1"/>
    <property type="match status" value="1"/>
</dbReference>
<dbReference type="HOGENOM" id="CLU_029434_0_0_3"/>
<feature type="repeat" description="ANK" evidence="9">
    <location>
        <begin position="322"/>
        <end position="354"/>
    </location>
</feature>
<keyword evidence="2" id="KW-0723">Serine/threonine-protein kinase</keyword>
<dbReference type="InterPro" id="IPR017441">
    <property type="entry name" value="Protein_kinase_ATP_BS"/>
</dbReference>
<keyword evidence="14" id="KW-1185">Reference proteome</keyword>
<keyword evidence="6 10" id="KW-0067">ATP-binding</keyword>
<dbReference type="EC" id="2.7.11.1" evidence="1"/>
<dbReference type="CDD" id="cd14014">
    <property type="entry name" value="STKc_PknB_like"/>
    <property type="match status" value="1"/>
</dbReference>
<keyword evidence="3" id="KW-0808">Transferase</keyword>
<keyword evidence="5 13" id="KW-0418">Kinase</keyword>
<dbReference type="GO" id="GO:0005524">
    <property type="term" value="F:ATP binding"/>
    <property type="evidence" value="ECO:0007669"/>
    <property type="project" value="UniProtKB-UniRule"/>
</dbReference>
<keyword evidence="4 10" id="KW-0547">Nucleotide-binding</keyword>
<protein>
    <recommendedName>
        <fullName evidence="1">non-specific serine/threonine protein kinase</fullName>
        <ecNumber evidence="1">2.7.11.1</ecNumber>
    </recommendedName>
</protein>
<dbReference type="PRINTS" id="PR01415">
    <property type="entry name" value="ANKYRIN"/>
</dbReference>
<feature type="repeat" description="ANK" evidence="9">
    <location>
        <begin position="355"/>
        <end position="387"/>
    </location>
</feature>
<gene>
    <name evidence="13" type="ORF">Cylst_4397</name>
</gene>
<evidence type="ECO:0000256" key="8">
    <source>
        <dbReference type="ARBA" id="ARBA00048679"/>
    </source>
</evidence>
<dbReference type="eggNOG" id="COG0666">
    <property type="taxonomic scope" value="Bacteria"/>
</dbReference>
<dbReference type="Pfam" id="PF00023">
    <property type="entry name" value="Ank"/>
    <property type="match status" value="1"/>
</dbReference>
<evidence type="ECO:0000256" key="7">
    <source>
        <dbReference type="ARBA" id="ARBA00047899"/>
    </source>
</evidence>
<reference evidence="13 14" key="1">
    <citation type="submission" date="2012-06" db="EMBL/GenBank/DDBJ databases">
        <title>Finished chromosome of genome of Cylindrospermum stagnale PCC 7417.</title>
        <authorList>
            <consortium name="US DOE Joint Genome Institute"/>
            <person name="Gugger M."/>
            <person name="Coursin T."/>
            <person name="Rippka R."/>
            <person name="Tandeau De Marsac N."/>
            <person name="Huntemann M."/>
            <person name="Wei C.-L."/>
            <person name="Han J."/>
            <person name="Detter J.C."/>
            <person name="Han C."/>
            <person name="Tapia R."/>
            <person name="Chen A."/>
            <person name="Kyrpides N."/>
            <person name="Mavromatis K."/>
            <person name="Markowitz V."/>
            <person name="Szeto E."/>
            <person name="Ivanova N."/>
            <person name="Pagani I."/>
            <person name="Pati A."/>
            <person name="Goodwin L."/>
            <person name="Nordberg H.P."/>
            <person name="Cantor M.N."/>
            <person name="Hua S.X."/>
            <person name="Woyke T."/>
            <person name="Kerfeld C.A."/>
        </authorList>
    </citation>
    <scope>NUCLEOTIDE SEQUENCE [LARGE SCALE GENOMIC DNA]</scope>
    <source>
        <strain evidence="13 14">PCC 7417</strain>
    </source>
</reference>
<dbReference type="Gene3D" id="1.10.510.10">
    <property type="entry name" value="Transferase(Phosphotransferase) domain 1"/>
    <property type="match status" value="1"/>
</dbReference>
<evidence type="ECO:0000256" key="4">
    <source>
        <dbReference type="ARBA" id="ARBA00022741"/>
    </source>
</evidence>
<dbReference type="KEGG" id="csg:Cylst_4397"/>
<evidence type="ECO:0000256" key="11">
    <source>
        <dbReference type="SAM" id="MobiDB-lite"/>
    </source>
</evidence>
<dbReference type="GO" id="GO:0004674">
    <property type="term" value="F:protein serine/threonine kinase activity"/>
    <property type="evidence" value="ECO:0007669"/>
    <property type="project" value="UniProtKB-KW"/>
</dbReference>
<accession>K9X493</accession>
<evidence type="ECO:0000313" key="14">
    <source>
        <dbReference type="Proteomes" id="UP000010475"/>
    </source>
</evidence>
<dbReference type="PATRIC" id="fig|56107.3.peg.4826"/>
<dbReference type="eggNOG" id="COG0515">
    <property type="taxonomic scope" value="Bacteria"/>
</dbReference>
<evidence type="ECO:0000256" key="9">
    <source>
        <dbReference type="PROSITE-ProRule" id="PRU00023"/>
    </source>
</evidence>
<dbReference type="InterPro" id="IPR000719">
    <property type="entry name" value="Prot_kinase_dom"/>
</dbReference>
<feature type="repeat" description="ANK" evidence="9">
    <location>
        <begin position="388"/>
        <end position="417"/>
    </location>
</feature>
<dbReference type="RefSeq" id="WP_015209729.1">
    <property type="nucleotide sequence ID" value="NC_019757.1"/>
</dbReference>
<dbReference type="Pfam" id="PF00069">
    <property type="entry name" value="Pkinase"/>
    <property type="match status" value="1"/>
</dbReference>
<dbReference type="Gene3D" id="1.25.40.20">
    <property type="entry name" value="Ankyrin repeat-containing domain"/>
    <property type="match status" value="2"/>
</dbReference>
<keyword evidence="9" id="KW-0040">ANK repeat</keyword>
<dbReference type="InterPro" id="IPR002110">
    <property type="entry name" value="Ankyrin_rpt"/>
</dbReference>
<evidence type="ECO:0000256" key="6">
    <source>
        <dbReference type="ARBA" id="ARBA00022840"/>
    </source>
</evidence>
<dbReference type="PROSITE" id="PS00107">
    <property type="entry name" value="PROTEIN_KINASE_ATP"/>
    <property type="match status" value="1"/>
</dbReference>
<evidence type="ECO:0000256" key="2">
    <source>
        <dbReference type="ARBA" id="ARBA00022527"/>
    </source>
</evidence>
<dbReference type="STRING" id="56107.Cylst_4397"/>
<evidence type="ECO:0000259" key="12">
    <source>
        <dbReference type="PROSITE" id="PS50011"/>
    </source>
</evidence>
<dbReference type="SMART" id="SM00220">
    <property type="entry name" value="S_TKc"/>
    <property type="match status" value="1"/>
</dbReference>
<feature type="compositionally biased region" description="Basic and acidic residues" evidence="11">
    <location>
        <begin position="453"/>
        <end position="469"/>
    </location>
</feature>